<organism evidence="3 4">
    <name type="scientific">Paenibacillus thalictri</name>
    <dbReference type="NCBI Taxonomy" id="2527873"/>
    <lineage>
        <taxon>Bacteria</taxon>
        <taxon>Bacillati</taxon>
        <taxon>Bacillota</taxon>
        <taxon>Bacilli</taxon>
        <taxon>Bacillales</taxon>
        <taxon>Paenibacillaceae</taxon>
        <taxon>Paenibacillus</taxon>
    </lineage>
</organism>
<dbReference type="Proteomes" id="UP000293142">
    <property type="component" value="Unassembled WGS sequence"/>
</dbReference>
<dbReference type="GO" id="GO:0046872">
    <property type="term" value="F:metal ion binding"/>
    <property type="evidence" value="ECO:0007669"/>
    <property type="project" value="UniProtKB-KW"/>
</dbReference>
<accession>A0A4Q9DXY7</accession>
<evidence type="ECO:0000313" key="4">
    <source>
        <dbReference type="Proteomes" id="UP000293142"/>
    </source>
</evidence>
<protein>
    <submittedName>
        <fullName evidence="3">VOC family protein</fullName>
    </submittedName>
</protein>
<dbReference type="RefSeq" id="WP_131012279.1">
    <property type="nucleotide sequence ID" value="NZ_SIRE01000004.1"/>
</dbReference>
<reference evidence="3 4" key="1">
    <citation type="submission" date="2019-02" db="EMBL/GenBank/DDBJ databases">
        <title>Paenibacillus sp. nov., isolated from surface-sterilized tissue of Thalictrum simplex L.</title>
        <authorList>
            <person name="Tuo L."/>
        </authorList>
    </citation>
    <scope>NUCLEOTIDE SEQUENCE [LARGE SCALE GENOMIC DNA]</scope>
    <source>
        <strain evidence="3 4">N2SHLJ1</strain>
    </source>
</reference>
<dbReference type="InterPro" id="IPR037523">
    <property type="entry name" value="VOC_core"/>
</dbReference>
<dbReference type="GO" id="GO:0004493">
    <property type="term" value="F:methylmalonyl-CoA epimerase activity"/>
    <property type="evidence" value="ECO:0007669"/>
    <property type="project" value="TreeGrafter"/>
</dbReference>
<gene>
    <name evidence="3" type="ORF">EYB31_05475</name>
</gene>
<keyword evidence="1" id="KW-0479">Metal-binding</keyword>
<dbReference type="PROSITE" id="PS51819">
    <property type="entry name" value="VOC"/>
    <property type="match status" value="1"/>
</dbReference>
<dbReference type="InterPro" id="IPR051785">
    <property type="entry name" value="MMCE/EMCE_epimerase"/>
</dbReference>
<dbReference type="InterPro" id="IPR004360">
    <property type="entry name" value="Glyas_Fos-R_dOase_dom"/>
</dbReference>
<feature type="domain" description="VOC" evidence="2">
    <location>
        <begin position="4"/>
        <end position="125"/>
    </location>
</feature>
<dbReference type="SUPFAM" id="SSF54593">
    <property type="entry name" value="Glyoxalase/Bleomycin resistance protein/Dihydroxybiphenyl dioxygenase"/>
    <property type="match status" value="1"/>
</dbReference>
<dbReference type="EMBL" id="SIRE01000004">
    <property type="protein sequence ID" value="TBL80678.1"/>
    <property type="molecule type" value="Genomic_DNA"/>
</dbReference>
<dbReference type="AlphaFoldDB" id="A0A4Q9DXY7"/>
<dbReference type="PANTHER" id="PTHR43048:SF3">
    <property type="entry name" value="METHYLMALONYL-COA EPIMERASE, MITOCHONDRIAL"/>
    <property type="match status" value="1"/>
</dbReference>
<comment type="caution">
    <text evidence="3">The sequence shown here is derived from an EMBL/GenBank/DDBJ whole genome shotgun (WGS) entry which is preliminary data.</text>
</comment>
<dbReference type="GO" id="GO:0046491">
    <property type="term" value="P:L-methylmalonyl-CoA metabolic process"/>
    <property type="evidence" value="ECO:0007669"/>
    <property type="project" value="TreeGrafter"/>
</dbReference>
<dbReference type="InterPro" id="IPR029068">
    <property type="entry name" value="Glyas_Bleomycin-R_OHBP_Dase"/>
</dbReference>
<sequence length="128" mass="14343">MIHKLEHIGLFVNDMDASVRFYSEVIGLKLVHRARLEDGVELGFMSFEGSDNIEIELIGRGSSDKPDNGKVHHIAFTVSDIEAEVERLKGLGVKLLDETPRVILDGVKIAFFFGPDGERLEYFEPKQG</sequence>
<dbReference type="Pfam" id="PF00903">
    <property type="entry name" value="Glyoxalase"/>
    <property type="match status" value="1"/>
</dbReference>
<keyword evidence="4" id="KW-1185">Reference proteome</keyword>
<dbReference type="OrthoDB" id="371072at2"/>
<proteinExistence type="predicted"/>
<evidence type="ECO:0000256" key="1">
    <source>
        <dbReference type="ARBA" id="ARBA00022723"/>
    </source>
</evidence>
<dbReference type="Gene3D" id="3.10.180.10">
    <property type="entry name" value="2,3-Dihydroxybiphenyl 1,2-Dioxygenase, domain 1"/>
    <property type="match status" value="1"/>
</dbReference>
<dbReference type="PANTHER" id="PTHR43048">
    <property type="entry name" value="METHYLMALONYL-COA EPIMERASE"/>
    <property type="match status" value="1"/>
</dbReference>
<evidence type="ECO:0000259" key="2">
    <source>
        <dbReference type="PROSITE" id="PS51819"/>
    </source>
</evidence>
<name>A0A4Q9DXY7_9BACL</name>
<evidence type="ECO:0000313" key="3">
    <source>
        <dbReference type="EMBL" id="TBL80678.1"/>
    </source>
</evidence>